<dbReference type="Proteomes" id="UP000838412">
    <property type="component" value="Chromosome 14"/>
</dbReference>
<dbReference type="FunFam" id="3.40.50.720:FF:000220">
    <property type="entry name" value="3 beta-hydroxysteroid dehydrogenase/Delta 5--&gt;4-isomerase type 1"/>
    <property type="match status" value="1"/>
</dbReference>
<evidence type="ECO:0000256" key="2">
    <source>
        <dbReference type="ARBA" id="ARBA00004389"/>
    </source>
</evidence>
<dbReference type="Gene3D" id="3.40.50.720">
    <property type="entry name" value="NAD(P)-binding Rossmann-like Domain"/>
    <property type="match status" value="1"/>
</dbReference>
<dbReference type="InterPro" id="IPR050177">
    <property type="entry name" value="Lipid_A_modif_metabolic_enz"/>
</dbReference>
<comment type="subcellular location">
    <subcellularLocation>
        <location evidence="2">Endoplasmic reticulum membrane</location>
        <topology evidence="2">Single-pass membrane protein</topology>
    </subcellularLocation>
    <subcellularLocation>
        <location evidence="1">Mitochondrion membrane</location>
        <topology evidence="1">Single-pass membrane protein</topology>
    </subcellularLocation>
</comment>
<dbReference type="GO" id="GO:0006694">
    <property type="term" value="P:steroid biosynthetic process"/>
    <property type="evidence" value="ECO:0007669"/>
    <property type="project" value="InterPro"/>
</dbReference>
<evidence type="ECO:0000256" key="6">
    <source>
        <dbReference type="ARBA" id="ARBA00022989"/>
    </source>
</evidence>
<feature type="domain" description="3-beta hydroxysteroid dehydrogenase/isomerase" evidence="11">
    <location>
        <begin position="37"/>
        <end position="301"/>
    </location>
</feature>
<reference evidence="12" key="1">
    <citation type="submission" date="2022-01" db="EMBL/GenBank/DDBJ databases">
        <authorList>
            <person name="Braso-Vives M."/>
        </authorList>
    </citation>
    <scope>NUCLEOTIDE SEQUENCE</scope>
</reference>
<evidence type="ECO:0000256" key="8">
    <source>
        <dbReference type="ARBA" id="ARBA00023128"/>
    </source>
</evidence>
<evidence type="ECO:0000256" key="10">
    <source>
        <dbReference type="RuleBase" id="RU004475"/>
    </source>
</evidence>
<evidence type="ECO:0000256" key="4">
    <source>
        <dbReference type="ARBA" id="ARBA00022692"/>
    </source>
</evidence>
<keyword evidence="4" id="KW-0812">Transmembrane</keyword>
<dbReference type="GO" id="GO:0016616">
    <property type="term" value="F:oxidoreductase activity, acting on the CH-OH group of donors, NAD or NADP as acceptor"/>
    <property type="evidence" value="ECO:0007669"/>
    <property type="project" value="InterPro"/>
</dbReference>
<dbReference type="OrthoDB" id="1925334at2759"/>
<evidence type="ECO:0000313" key="13">
    <source>
        <dbReference type="Proteomes" id="UP000838412"/>
    </source>
</evidence>
<evidence type="ECO:0000256" key="5">
    <source>
        <dbReference type="ARBA" id="ARBA00022824"/>
    </source>
</evidence>
<keyword evidence="13" id="KW-1185">Reference proteome</keyword>
<dbReference type="PANTHER" id="PTHR43245">
    <property type="entry name" value="BIFUNCTIONAL POLYMYXIN RESISTANCE PROTEIN ARNA"/>
    <property type="match status" value="1"/>
</dbReference>
<sequence length="382" mass="42666">MYPVDDLDARPVELGAREVELSALADKSEMPSDMTYVITGGCGFLGSHLVRMLLERDDHIRELRVVDKTVTDCVILDDKLCVYEADIRSKVKMSEICSGADVIIHAASLIDVPDGTFTEEELWDVNVRGTQNLLNCCLASDVRCFVYTSSVDAFGPNWRGDPLEDGDEESPYDRTHLPSAYGRSKMAAESLVLEFNGRTTKDGGKLRTCALRPPHIYGEGSTLDLSFIKVAKLGTRVSLPDAKARQAYVGNVALAHLQAAEKLASHDGLACGRVYNIHDDTPITNYQDFFEYLSPDVKINEKIILPLWLLYFIAGVFGSLRFLLKPFCNFVPPLSRATLLACNTTFYLSCTKARRDLGYSPIYTWEQSRQRTARWIEKQLAV</sequence>
<dbReference type="InterPro" id="IPR036291">
    <property type="entry name" value="NAD(P)-bd_dom_sf"/>
</dbReference>
<evidence type="ECO:0000256" key="9">
    <source>
        <dbReference type="ARBA" id="ARBA00023136"/>
    </source>
</evidence>
<evidence type="ECO:0000256" key="7">
    <source>
        <dbReference type="ARBA" id="ARBA00023002"/>
    </source>
</evidence>
<dbReference type="EMBL" id="OV696699">
    <property type="protein sequence ID" value="CAH1244575.1"/>
    <property type="molecule type" value="Genomic_DNA"/>
</dbReference>
<name>A0A8J9YZN3_BRALA</name>
<keyword evidence="7 10" id="KW-0560">Oxidoreductase</keyword>
<dbReference type="AlphaFoldDB" id="A0A8J9YZN3"/>
<organism evidence="12 13">
    <name type="scientific">Branchiostoma lanceolatum</name>
    <name type="common">Common lancelet</name>
    <name type="synonym">Amphioxus lanceolatum</name>
    <dbReference type="NCBI Taxonomy" id="7740"/>
    <lineage>
        <taxon>Eukaryota</taxon>
        <taxon>Metazoa</taxon>
        <taxon>Chordata</taxon>
        <taxon>Cephalochordata</taxon>
        <taxon>Leptocardii</taxon>
        <taxon>Amphioxiformes</taxon>
        <taxon>Branchiostomatidae</taxon>
        <taxon>Branchiostoma</taxon>
    </lineage>
</organism>
<keyword evidence="8" id="KW-0496">Mitochondrion</keyword>
<keyword evidence="5" id="KW-0256">Endoplasmic reticulum</keyword>
<comment type="similarity">
    <text evidence="3 10">Belongs to the 3-beta-HSD family.</text>
</comment>
<evidence type="ECO:0000256" key="3">
    <source>
        <dbReference type="ARBA" id="ARBA00009219"/>
    </source>
</evidence>
<keyword evidence="6" id="KW-1133">Transmembrane helix</keyword>
<proteinExistence type="inferred from homology"/>
<evidence type="ECO:0000256" key="1">
    <source>
        <dbReference type="ARBA" id="ARBA00004304"/>
    </source>
</evidence>
<evidence type="ECO:0000313" key="12">
    <source>
        <dbReference type="EMBL" id="CAH1244575.1"/>
    </source>
</evidence>
<accession>A0A8J9YZN3</accession>
<dbReference type="Pfam" id="PF01073">
    <property type="entry name" value="3Beta_HSD"/>
    <property type="match status" value="1"/>
</dbReference>
<protein>
    <submittedName>
        <fullName evidence="12">HSD3B7 protein</fullName>
    </submittedName>
</protein>
<keyword evidence="9" id="KW-0472">Membrane</keyword>
<dbReference type="PANTHER" id="PTHR43245:SF51">
    <property type="entry name" value="SHORT CHAIN DEHYDROGENASE_REDUCTASE FAMILY 42E, MEMBER 2"/>
    <property type="match status" value="1"/>
</dbReference>
<gene>
    <name evidence="12" type="primary">HSD3B7</name>
    <name evidence="12" type="ORF">BLAG_LOCUS7183</name>
</gene>
<evidence type="ECO:0000259" key="11">
    <source>
        <dbReference type="Pfam" id="PF01073"/>
    </source>
</evidence>
<dbReference type="InterPro" id="IPR002225">
    <property type="entry name" value="3Beta_OHSteriod_DH/Estase"/>
</dbReference>
<dbReference type="GO" id="GO:0031966">
    <property type="term" value="C:mitochondrial membrane"/>
    <property type="evidence" value="ECO:0007669"/>
    <property type="project" value="UniProtKB-SubCell"/>
</dbReference>
<dbReference type="SUPFAM" id="SSF51735">
    <property type="entry name" value="NAD(P)-binding Rossmann-fold domains"/>
    <property type="match status" value="1"/>
</dbReference>
<dbReference type="GO" id="GO:0005789">
    <property type="term" value="C:endoplasmic reticulum membrane"/>
    <property type="evidence" value="ECO:0007669"/>
    <property type="project" value="UniProtKB-SubCell"/>
</dbReference>